<organism evidence="2 3">
    <name type="scientific">Brachionus plicatilis</name>
    <name type="common">Marine rotifer</name>
    <name type="synonym">Brachionus muelleri</name>
    <dbReference type="NCBI Taxonomy" id="10195"/>
    <lineage>
        <taxon>Eukaryota</taxon>
        <taxon>Metazoa</taxon>
        <taxon>Spiralia</taxon>
        <taxon>Gnathifera</taxon>
        <taxon>Rotifera</taxon>
        <taxon>Eurotatoria</taxon>
        <taxon>Monogononta</taxon>
        <taxon>Pseudotrocha</taxon>
        <taxon>Ploima</taxon>
        <taxon>Brachionidae</taxon>
        <taxon>Brachionus</taxon>
    </lineage>
</organism>
<dbReference type="Proteomes" id="UP000276133">
    <property type="component" value="Unassembled WGS sequence"/>
</dbReference>
<gene>
    <name evidence="2" type="ORF">BpHYR1_023051</name>
</gene>
<dbReference type="EMBL" id="REGN01012524">
    <property type="protein sequence ID" value="RMZ95189.1"/>
    <property type="molecule type" value="Genomic_DNA"/>
</dbReference>
<reference evidence="2 3" key="1">
    <citation type="journal article" date="2018" name="Sci. Rep.">
        <title>Genomic signatures of local adaptation to the degree of environmental predictability in rotifers.</title>
        <authorList>
            <person name="Franch-Gras L."/>
            <person name="Hahn C."/>
            <person name="Garcia-Roger E.M."/>
            <person name="Carmona M.J."/>
            <person name="Serra M."/>
            <person name="Gomez A."/>
        </authorList>
    </citation>
    <scope>NUCLEOTIDE SEQUENCE [LARGE SCALE GENOMIC DNA]</scope>
    <source>
        <strain evidence="2">HYR1</strain>
    </source>
</reference>
<feature type="transmembrane region" description="Helical" evidence="1">
    <location>
        <begin position="23"/>
        <end position="42"/>
    </location>
</feature>
<proteinExistence type="predicted"/>
<evidence type="ECO:0000313" key="2">
    <source>
        <dbReference type="EMBL" id="RMZ95189.1"/>
    </source>
</evidence>
<evidence type="ECO:0000313" key="3">
    <source>
        <dbReference type="Proteomes" id="UP000276133"/>
    </source>
</evidence>
<keyword evidence="3" id="KW-1185">Reference proteome</keyword>
<dbReference type="AlphaFoldDB" id="A0A3M7P896"/>
<protein>
    <submittedName>
        <fullName evidence="2">Uncharacterized protein</fullName>
    </submittedName>
</protein>
<comment type="caution">
    <text evidence="2">The sequence shown here is derived from an EMBL/GenBank/DDBJ whole genome shotgun (WGS) entry which is preliminary data.</text>
</comment>
<evidence type="ECO:0000256" key="1">
    <source>
        <dbReference type="SAM" id="Phobius"/>
    </source>
</evidence>
<keyword evidence="1" id="KW-0472">Membrane</keyword>
<keyword evidence="1" id="KW-1133">Transmembrane helix</keyword>
<accession>A0A3M7P896</accession>
<sequence>MFNSMYSIYREPQATQNRISNKLVIYVLLIELCFEFCINYFWHDSIIKAFSSDINERIYTNVDINQKILKSHAAFI</sequence>
<name>A0A3M7P896_BRAPC</name>
<keyword evidence="1" id="KW-0812">Transmembrane</keyword>